<gene>
    <name evidence="4" type="ORF">TT172_LOCUS115</name>
</gene>
<dbReference type="Pfam" id="PF05368">
    <property type="entry name" value="NmrA"/>
    <property type="match status" value="1"/>
</dbReference>
<dbReference type="GO" id="GO:0005634">
    <property type="term" value="C:nucleus"/>
    <property type="evidence" value="ECO:0007669"/>
    <property type="project" value="TreeGrafter"/>
</dbReference>
<dbReference type="PANTHER" id="PTHR42748">
    <property type="entry name" value="NITROGEN METABOLITE REPRESSION PROTEIN NMRA FAMILY MEMBER"/>
    <property type="match status" value="1"/>
</dbReference>
<dbReference type="EMBL" id="OUUZ01000001">
    <property type="protein sequence ID" value="SPQ17696.1"/>
    <property type="molecule type" value="Genomic_DNA"/>
</dbReference>
<evidence type="ECO:0000313" key="5">
    <source>
        <dbReference type="Proteomes" id="UP000289323"/>
    </source>
</evidence>
<dbReference type="SUPFAM" id="SSF51735">
    <property type="entry name" value="NAD(P)-binding Rossmann-fold domains"/>
    <property type="match status" value="1"/>
</dbReference>
<evidence type="ECO:0000259" key="3">
    <source>
        <dbReference type="Pfam" id="PF05368"/>
    </source>
</evidence>
<dbReference type="Gene3D" id="3.40.50.720">
    <property type="entry name" value="NAD(P)-binding Rossmann-like Domain"/>
    <property type="match status" value="1"/>
</dbReference>
<name>A0A446B5B9_9PEZI</name>
<dbReference type="AlphaFoldDB" id="A0A446B5B9"/>
<dbReference type="InterPro" id="IPR036291">
    <property type="entry name" value="NAD(P)-bd_dom_sf"/>
</dbReference>
<keyword evidence="2" id="KW-0521">NADP</keyword>
<feature type="domain" description="NmrA-like" evidence="3">
    <location>
        <begin position="7"/>
        <end position="294"/>
    </location>
</feature>
<evidence type="ECO:0000313" key="4">
    <source>
        <dbReference type="EMBL" id="SPQ17696.1"/>
    </source>
</evidence>
<protein>
    <submittedName>
        <fullName evidence="4">3fe92f1b-c3ef-4bdf-98a4-5777eb6d26a8</fullName>
    </submittedName>
</protein>
<organism evidence="4 5">
    <name type="scientific">Thermothielavioides terrestris</name>
    <dbReference type="NCBI Taxonomy" id="2587410"/>
    <lineage>
        <taxon>Eukaryota</taxon>
        <taxon>Fungi</taxon>
        <taxon>Dikarya</taxon>
        <taxon>Ascomycota</taxon>
        <taxon>Pezizomycotina</taxon>
        <taxon>Sordariomycetes</taxon>
        <taxon>Sordariomycetidae</taxon>
        <taxon>Sordariales</taxon>
        <taxon>Chaetomiaceae</taxon>
        <taxon>Thermothielavioides</taxon>
    </lineage>
</organism>
<accession>A0A446B5B9</accession>
<dbReference type="Proteomes" id="UP000289323">
    <property type="component" value="Unassembled WGS sequence"/>
</dbReference>
<reference evidence="4 5" key="1">
    <citation type="submission" date="2018-04" db="EMBL/GenBank/DDBJ databases">
        <authorList>
            <person name="Huttner S."/>
            <person name="Dainat J."/>
        </authorList>
    </citation>
    <scope>NUCLEOTIDE SEQUENCE [LARGE SCALE GENOMIC DNA]</scope>
</reference>
<evidence type="ECO:0000256" key="1">
    <source>
        <dbReference type="ARBA" id="ARBA00006328"/>
    </source>
</evidence>
<dbReference type="InterPro" id="IPR008030">
    <property type="entry name" value="NmrA-like"/>
</dbReference>
<evidence type="ECO:0000256" key="2">
    <source>
        <dbReference type="ARBA" id="ARBA00022857"/>
    </source>
</evidence>
<dbReference type="PANTHER" id="PTHR42748:SF31">
    <property type="entry name" value="NMRA-LIKE DOMAIN-CONTAINING PROTEIN-RELATED"/>
    <property type="match status" value="1"/>
</dbReference>
<dbReference type="InterPro" id="IPR051164">
    <property type="entry name" value="NmrA-like_oxidored"/>
</dbReference>
<comment type="similarity">
    <text evidence="1">Belongs to the NmrA-type oxidoreductase family.</text>
</comment>
<sequence>MAVDFENDIILLTCASGKQCSRLIPLLYGKWKKLRLAAHSAASEERLKAQYPEATVVRADMSRPDDARRILSGVTAVLHIGPSLHAHETELGYTMIDAAREEAKHGVFKHFVYSSVLHPQLRKLMNHDAKRYVEEYLIESGLNYTIIQPSHILDPFPVQQLLQQQSPVFTARFDPNTTFSFTVLQDLAEAIAKIFEEREKHYLAQYTACSTGPTSYVQVVDALSKEIGKPIQIVRKEYFDATEELLKAVVGTAEGLPQSTRDAVHRLVLYYNFYGIKGNTNVLEWLIGRKTTSVEDWVHQKVLECQRS</sequence>
<proteinExistence type="inferred from homology"/>